<dbReference type="PROSITE" id="PS50110">
    <property type="entry name" value="RESPONSE_REGULATORY"/>
    <property type="match status" value="1"/>
</dbReference>
<evidence type="ECO:0000313" key="3">
    <source>
        <dbReference type="EMBL" id="AWI26781.1"/>
    </source>
</evidence>
<evidence type="ECO:0000313" key="4">
    <source>
        <dbReference type="Proteomes" id="UP000244937"/>
    </source>
</evidence>
<keyword evidence="1" id="KW-0597">Phosphoprotein</keyword>
<dbReference type="PANTHER" id="PTHR43874">
    <property type="entry name" value="TWO-COMPONENT RESPONSE REGULATOR"/>
    <property type="match status" value="1"/>
</dbReference>
<feature type="domain" description="Response regulatory" evidence="2">
    <location>
        <begin position="6"/>
        <end position="124"/>
    </location>
</feature>
<name>A0A2S1SK85_9FLAO</name>
<dbReference type="InterPro" id="IPR001789">
    <property type="entry name" value="Sig_transdc_resp-reg_receiver"/>
</dbReference>
<accession>A0A2S1SK85</accession>
<evidence type="ECO:0000256" key="1">
    <source>
        <dbReference type="PROSITE-ProRule" id="PRU00169"/>
    </source>
</evidence>
<feature type="modified residue" description="4-aspartylphosphate" evidence="1">
    <location>
        <position position="57"/>
    </location>
</feature>
<dbReference type="Proteomes" id="UP000244937">
    <property type="component" value="Chromosome"/>
</dbReference>
<dbReference type="GO" id="GO:0000160">
    <property type="term" value="P:phosphorelay signal transduction system"/>
    <property type="evidence" value="ECO:0007669"/>
    <property type="project" value="InterPro"/>
</dbReference>
<reference evidence="3 4" key="1">
    <citation type="submission" date="2018-05" db="EMBL/GenBank/DDBJ databases">
        <title>Genome sequencing of Flavobacterium sp. HYN0049.</title>
        <authorList>
            <person name="Yi H."/>
            <person name="Baek C."/>
        </authorList>
    </citation>
    <scope>NUCLEOTIDE SEQUENCE [LARGE SCALE GENOMIC DNA]</scope>
    <source>
        <strain evidence="3 4">HYN0049</strain>
    </source>
</reference>
<dbReference type="InterPro" id="IPR011006">
    <property type="entry name" value="CheY-like_superfamily"/>
</dbReference>
<dbReference type="SUPFAM" id="SSF52172">
    <property type="entry name" value="CheY-like"/>
    <property type="match status" value="1"/>
</dbReference>
<dbReference type="CDD" id="cd00156">
    <property type="entry name" value="REC"/>
    <property type="match status" value="1"/>
</dbReference>
<dbReference type="InterPro" id="IPR045279">
    <property type="entry name" value="ARR-like"/>
</dbReference>
<sequence>MKTTKLILYVDDDPDDRSIFEEIVTSLGGKTITFDKASALLEALHSLDHTSVIVFTDINMPEMNGAELLQEIRRDFKFKNLPVVMISTSNSDIIVNTCFKLKADLYLQKVPNYGDMREIINHVIHIDWLNFLGTRENFFIDSHGKSRSHRPTS</sequence>
<dbReference type="AlphaFoldDB" id="A0A2S1SK85"/>
<dbReference type="KEGG" id="fpal:HYN49_13235"/>
<dbReference type="Gene3D" id="3.40.50.2300">
    <property type="match status" value="1"/>
</dbReference>
<keyword evidence="4" id="KW-1185">Reference proteome</keyword>
<dbReference type="Pfam" id="PF00072">
    <property type="entry name" value="Response_reg"/>
    <property type="match status" value="1"/>
</dbReference>
<dbReference type="SMART" id="SM00448">
    <property type="entry name" value="REC"/>
    <property type="match status" value="1"/>
</dbReference>
<dbReference type="PANTHER" id="PTHR43874:SF7">
    <property type="entry name" value="TWO-COMPONENT RESPONSE REGULATOR ARR10"/>
    <property type="match status" value="1"/>
</dbReference>
<protein>
    <recommendedName>
        <fullName evidence="2">Response regulatory domain-containing protein</fullName>
    </recommendedName>
</protein>
<dbReference type="OrthoDB" id="9789181at2"/>
<organism evidence="3 4">
    <name type="scientific">Flavobacterium pallidum</name>
    <dbReference type="NCBI Taxonomy" id="2172098"/>
    <lineage>
        <taxon>Bacteria</taxon>
        <taxon>Pseudomonadati</taxon>
        <taxon>Bacteroidota</taxon>
        <taxon>Flavobacteriia</taxon>
        <taxon>Flavobacteriales</taxon>
        <taxon>Flavobacteriaceae</taxon>
        <taxon>Flavobacterium</taxon>
    </lineage>
</organism>
<evidence type="ECO:0000259" key="2">
    <source>
        <dbReference type="PROSITE" id="PS50110"/>
    </source>
</evidence>
<proteinExistence type="predicted"/>
<gene>
    <name evidence="3" type="ORF">HYN49_13235</name>
</gene>
<dbReference type="GO" id="GO:0009736">
    <property type="term" value="P:cytokinin-activated signaling pathway"/>
    <property type="evidence" value="ECO:0007669"/>
    <property type="project" value="InterPro"/>
</dbReference>
<dbReference type="EMBL" id="CP029187">
    <property type="protein sequence ID" value="AWI26781.1"/>
    <property type="molecule type" value="Genomic_DNA"/>
</dbReference>
<dbReference type="RefSeq" id="WP_108904558.1">
    <property type="nucleotide sequence ID" value="NZ_CP029187.1"/>
</dbReference>